<gene>
    <name evidence="2" type="ORF">EV148_107100</name>
</gene>
<dbReference type="RefSeq" id="WP_131998961.1">
    <property type="nucleotide sequence ID" value="NZ_SLWQ01000007.1"/>
</dbReference>
<feature type="transmembrane region" description="Helical" evidence="1">
    <location>
        <begin position="281"/>
        <end position="299"/>
    </location>
</feature>
<feature type="transmembrane region" description="Helical" evidence="1">
    <location>
        <begin position="25"/>
        <end position="45"/>
    </location>
</feature>
<feature type="transmembrane region" description="Helical" evidence="1">
    <location>
        <begin position="379"/>
        <end position="401"/>
    </location>
</feature>
<accession>A0A4R2I4L4</accession>
<comment type="caution">
    <text evidence="2">The sequence shown here is derived from an EMBL/GenBank/DDBJ whole genome shotgun (WGS) entry which is preliminary data.</text>
</comment>
<dbReference type="OrthoDB" id="5295665at2"/>
<proteinExistence type="predicted"/>
<feature type="transmembrane region" description="Helical" evidence="1">
    <location>
        <begin position="219"/>
        <end position="239"/>
    </location>
</feature>
<evidence type="ECO:0000256" key="1">
    <source>
        <dbReference type="SAM" id="Phobius"/>
    </source>
</evidence>
<feature type="transmembrane region" description="Helical" evidence="1">
    <location>
        <begin position="119"/>
        <end position="139"/>
    </location>
</feature>
<feature type="transmembrane region" description="Helical" evidence="1">
    <location>
        <begin position="251"/>
        <end position="269"/>
    </location>
</feature>
<keyword evidence="1" id="KW-1133">Transmembrane helix</keyword>
<keyword evidence="1" id="KW-0812">Transmembrane</keyword>
<dbReference type="Proteomes" id="UP000294862">
    <property type="component" value="Unassembled WGS sequence"/>
</dbReference>
<feature type="transmembrane region" description="Helical" evidence="1">
    <location>
        <begin position="51"/>
        <end position="73"/>
    </location>
</feature>
<dbReference type="EMBL" id="SLWQ01000007">
    <property type="protein sequence ID" value="TCO38812.1"/>
    <property type="molecule type" value="Genomic_DNA"/>
</dbReference>
<protein>
    <submittedName>
        <fullName evidence="2">Uncharacterized protein</fullName>
    </submittedName>
</protein>
<sequence length="416" mass="42742">MTRLALDAAPAVDLPRRFLLATPPWGMLAGALLMAAGPAVVTTRWHPALLAATHAFTLGVFGNLLCGSLLQFLPAAAGVRVRGGRHAARSLHVLLNAGALLLVAALHGASNALFAPASIVLLGAFVLFAAMAAPGLFAARGQRLLRNGLGLALVAATAAATLGAGLALVLAGHVVLPWPLPAMADVHASTGVLGWLLLSIAAVGRVVMPMFQGAAVLPARALAMWLGGIAIALPLAAAARMTRADDAPLRLVLVVAAIAFAFGVLSLQVTSPHARNAPLRAGWRAGAIALVAAAVALAAGEGVLAGVLAIAVALPFFAVGMQLEIVAFLGWLDLHRRCARGIRLPPVQRLMPPADKWRVFATFLVAATLLPAAVCWPSPHLVCVAGFAVVVAHALLGWTLWQVRRRGTRFLAGVDA</sequence>
<organism evidence="2 3">
    <name type="scientific">Dokdonella fugitiva</name>
    <dbReference type="NCBI Taxonomy" id="328517"/>
    <lineage>
        <taxon>Bacteria</taxon>
        <taxon>Pseudomonadati</taxon>
        <taxon>Pseudomonadota</taxon>
        <taxon>Gammaproteobacteria</taxon>
        <taxon>Lysobacterales</taxon>
        <taxon>Rhodanobacteraceae</taxon>
        <taxon>Dokdonella</taxon>
    </lineage>
</organism>
<feature type="transmembrane region" description="Helical" evidence="1">
    <location>
        <begin position="188"/>
        <end position="207"/>
    </location>
</feature>
<feature type="transmembrane region" description="Helical" evidence="1">
    <location>
        <begin position="355"/>
        <end position="373"/>
    </location>
</feature>
<name>A0A4R2I4L4_9GAMM</name>
<feature type="transmembrane region" description="Helical" evidence="1">
    <location>
        <begin position="305"/>
        <end position="334"/>
    </location>
</feature>
<evidence type="ECO:0000313" key="3">
    <source>
        <dbReference type="Proteomes" id="UP000294862"/>
    </source>
</evidence>
<keyword evidence="1" id="KW-0472">Membrane</keyword>
<feature type="transmembrane region" description="Helical" evidence="1">
    <location>
        <begin position="151"/>
        <end position="176"/>
    </location>
</feature>
<dbReference type="AlphaFoldDB" id="A0A4R2I4L4"/>
<feature type="transmembrane region" description="Helical" evidence="1">
    <location>
        <begin position="93"/>
        <end position="113"/>
    </location>
</feature>
<reference evidence="2 3" key="1">
    <citation type="journal article" date="2015" name="Stand. Genomic Sci.">
        <title>Genomic Encyclopedia of Bacterial and Archaeal Type Strains, Phase III: the genomes of soil and plant-associated and newly described type strains.</title>
        <authorList>
            <person name="Whitman W.B."/>
            <person name="Woyke T."/>
            <person name="Klenk H.P."/>
            <person name="Zhou Y."/>
            <person name="Lilburn T.G."/>
            <person name="Beck B.J."/>
            <person name="De Vos P."/>
            <person name="Vandamme P."/>
            <person name="Eisen J.A."/>
            <person name="Garrity G."/>
            <person name="Hugenholtz P."/>
            <person name="Kyrpides N.C."/>
        </authorList>
    </citation>
    <scope>NUCLEOTIDE SEQUENCE [LARGE SCALE GENOMIC DNA]</scope>
    <source>
        <strain evidence="2 3">A3</strain>
    </source>
</reference>
<keyword evidence="3" id="KW-1185">Reference proteome</keyword>
<evidence type="ECO:0000313" key="2">
    <source>
        <dbReference type="EMBL" id="TCO38812.1"/>
    </source>
</evidence>